<reference evidence="2 3" key="1">
    <citation type="submission" date="2019-04" db="EMBL/GenBank/DDBJ databases">
        <title>Friends and foes A comparative genomics study of 23 Aspergillus species from section Flavi.</title>
        <authorList>
            <consortium name="DOE Joint Genome Institute"/>
            <person name="Kjaerbolling I."/>
            <person name="Vesth T."/>
            <person name="Frisvad J.C."/>
            <person name="Nybo J.L."/>
            <person name="Theobald S."/>
            <person name="Kildgaard S."/>
            <person name="Isbrandt T."/>
            <person name="Kuo A."/>
            <person name="Sato A."/>
            <person name="Lyhne E.K."/>
            <person name="Kogle M.E."/>
            <person name="Wiebenga A."/>
            <person name="Kun R.S."/>
            <person name="Lubbers R.J."/>
            <person name="Makela M.R."/>
            <person name="Barry K."/>
            <person name="Chovatia M."/>
            <person name="Clum A."/>
            <person name="Daum C."/>
            <person name="Haridas S."/>
            <person name="He G."/>
            <person name="LaButti K."/>
            <person name="Lipzen A."/>
            <person name="Mondo S."/>
            <person name="Riley R."/>
            <person name="Salamov A."/>
            <person name="Simmons B.A."/>
            <person name="Magnuson J.K."/>
            <person name="Henrissat B."/>
            <person name="Mortensen U.H."/>
            <person name="Larsen T.O."/>
            <person name="Devries R.P."/>
            <person name="Grigoriev I.V."/>
            <person name="Machida M."/>
            <person name="Baker S.E."/>
            <person name="Andersen M.R."/>
        </authorList>
    </citation>
    <scope>NUCLEOTIDE SEQUENCE [LARGE SCALE GENOMIC DNA]</scope>
    <source>
        <strain evidence="2 3">CBS 151.66</strain>
    </source>
</reference>
<dbReference type="OrthoDB" id="61900at2759"/>
<evidence type="ECO:0000313" key="2">
    <source>
        <dbReference type="EMBL" id="KAB8067641.1"/>
    </source>
</evidence>
<keyword evidence="3" id="KW-1185">Reference proteome</keyword>
<accession>A0A5N5WGW2</accession>
<feature type="compositionally biased region" description="Basic and acidic residues" evidence="1">
    <location>
        <begin position="8"/>
        <end position="20"/>
    </location>
</feature>
<gene>
    <name evidence="2" type="ORF">BDV29DRAFT_185797</name>
</gene>
<dbReference type="AlphaFoldDB" id="A0A5N5WGW2"/>
<dbReference type="Proteomes" id="UP000326565">
    <property type="component" value="Unassembled WGS sequence"/>
</dbReference>
<dbReference type="EMBL" id="ML732461">
    <property type="protein sequence ID" value="KAB8067641.1"/>
    <property type="molecule type" value="Genomic_DNA"/>
</dbReference>
<proteinExistence type="predicted"/>
<evidence type="ECO:0000313" key="3">
    <source>
        <dbReference type="Proteomes" id="UP000326565"/>
    </source>
</evidence>
<evidence type="ECO:0000256" key="1">
    <source>
        <dbReference type="SAM" id="MobiDB-lite"/>
    </source>
</evidence>
<organism evidence="2 3">
    <name type="scientific">Aspergillus leporis</name>
    <dbReference type="NCBI Taxonomy" id="41062"/>
    <lineage>
        <taxon>Eukaryota</taxon>
        <taxon>Fungi</taxon>
        <taxon>Dikarya</taxon>
        <taxon>Ascomycota</taxon>
        <taxon>Pezizomycotina</taxon>
        <taxon>Eurotiomycetes</taxon>
        <taxon>Eurotiomycetidae</taxon>
        <taxon>Eurotiales</taxon>
        <taxon>Aspergillaceae</taxon>
        <taxon>Aspergillus</taxon>
        <taxon>Aspergillus subgen. Circumdati</taxon>
    </lineage>
</organism>
<sequence>MDAIESFADQHSRTRTENPKPQKLMTCSPDVTVCMLFDELRWSKLDIDKVQELILDEGQSLDSECLALGFKERLSLYVKILIVRERSPATSPC</sequence>
<protein>
    <submittedName>
        <fullName evidence="2">Uncharacterized protein</fullName>
    </submittedName>
</protein>
<name>A0A5N5WGW2_9EURO</name>
<feature type="region of interest" description="Disordered" evidence="1">
    <location>
        <begin position="1"/>
        <end position="23"/>
    </location>
</feature>